<reference evidence="1 2" key="1">
    <citation type="journal article" date="2024" name="Plant Biotechnol. J.">
        <title>Dendrobium thyrsiflorum genome and its molecular insights into genes involved in important horticultural traits.</title>
        <authorList>
            <person name="Chen B."/>
            <person name="Wang J.Y."/>
            <person name="Zheng P.J."/>
            <person name="Li K.L."/>
            <person name="Liang Y.M."/>
            <person name="Chen X.F."/>
            <person name="Zhang C."/>
            <person name="Zhao X."/>
            <person name="He X."/>
            <person name="Zhang G.Q."/>
            <person name="Liu Z.J."/>
            <person name="Xu Q."/>
        </authorList>
    </citation>
    <scope>NUCLEOTIDE SEQUENCE [LARGE SCALE GENOMIC DNA]</scope>
    <source>
        <strain evidence="1">GZMU011</strain>
    </source>
</reference>
<evidence type="ECO:0008006" key="3">
    <source>
        <dbReference type="Google" id="ProtNLM"/>
    </source>
</evidence>
<dbReference type="Proteomes" id="UP001552299">
    <property type="component" value="Unassembled WGS sequence"/>
</dbReference>
<organism evidence="1 2">
    <name type="scientific">Dendrobium thyrsiflorum</name>
    <name type="common">Pinecone-like raceme dendrobium</name>
    <name type="synonym">Orchid</name>
    <dbReference type="NCBI Taxonomy" id="117978"/>
    <lineage>
        <taxon>Eukaryota</taxon>
        <taxon>Viridiplantae</taxon>
        <taxon>Streptophyta</taxon>
        <taxon>Embryophyta</taxon>
        <taxon>Tracheophyta</taxon>
        <taxon>Spermatophyta</taxon>
        <taxon>Magnoliopsida</taxon>
        <taxon>Liliopsida</taxon>
        <taxon>Asparagales</taxon>
        <taxon>Orchidaceae</taxon>
        <taxon>Epidendroideae</taxon>
        <taxon>Malaxideae</taxon>
        <taxon>Dendrobiinae</taxon>
        <taxon>Dendrobium</taxon>
    </lineage>
</organism>
<dbReference type="PANTHER" id="PTHR47481:SF22">
    <property type="entry name" value="RETROTRANSPOSON GAG DOMAIN-CONTAINING PROTEIN"/>
    <property type="match status" value="1"/>
</dbReference>
<dbReference type="AlphaFoldDB" id="A0ABD0V7L5"/>
<dbReference type="PANTHER" id="PTHR47481">
    <property type="match status" value="1"/>
</dbReference>
<protein>
    <recommendedName>
        <fullName evidence="3">Retrovirus-related Pol polyprotein from transposon TNT 1-94</fullName>
    </recommendedName>
</protein>
<evidence type="ECO:0000313" key="1">
    <source>
        <dbReference type="EMBL" id="KAL0921229.1"/>
    </source>
</evidence>
<proteinExistence type="predicted"/>
<dbReference type="Pfam" id="PF14223">
    <property type="entry name" value="Retrotran_gag_2"/>
    <property type="match status" value="1"/>
</dbReference>
<accession>A0ABD0V7L5</accession>
<evidence type="ECO:0000313" key="2">
    <source>
        <dbReference type="Proteomes" id="UP001552299"/>
    </source>
</evidence>
<comment type="caution">
    <text evidence="1">The sequence shown here is derived from an EMBL/GenBank/DDBJ whole genome shotgun (WGS) entry which is preliminary data.</text>
</comment>
<name>A0ABD0V7L5_DENTH</name>
<keyword evidence="2" id="KW-1185">Reference proteome</keyword>
<gene>
    <name evidence="1" type="ORF">M5K25_008285</name>
</gene>
<sequence>MGYCSRVSGQLAEMRVDQDSSSVVPPASPLSASMAEFTIPAPLKFLMSNLKSIVNIQLTNENYAIWSLQVLKLFTANEFDGYLTKRQICPSGPSTNPEYRLWRLVDQNLVSTMFSTISPSALPYELHLSTVYEIWTTLENRLQPTNRSRVIQLKNELHNIQMKDSTMTQYLAQINTIVDNIDAARSHVDSEDIMLYILNGLPVTYNSFKTSIRTSQLHISLAPSIRSYAVKR</sequence>
<dbReference type="EMBL" id="JANQDX010000007">
    <property type="protein sequence ID" value="KAL0921229.1"/>
    <property type="molecule type" value="Genomic_DNA"/>
</dbReference>